<protein>
    <submittedName>
        <fullName evidence="3">Spore maturation protein</fullName>
    </submittedName>
</protein>
<dbReference type="PANTHER" id="PTHR35793">
    <property type="entry name" value="INNER MEMBRANE PROTEIN YJIG"/>
    <property type="match status" value="1"/>
</dbReference>
<keyword evidence="4" id="KW-1185">Reference proteome</keyword>
<evidence type="ECO:0000313" key="4">
    <source>
        <dbReference type="Proteomes" id="UP000652847"/>
    </source>
</evidence>
<keyword evidence="1" id="KW-0812">Transmembrane</keyword>
<dbReference type="Proteomes" id="UP000652847">
    <property type="component" value="Unassembled WGS sequence"/>
</dbReference>
<reference evidence="3 4" key="1">
    <citation type="submission" date="2020-08" db="EMBL/GenBank/DDBJ databases">
        <title>Genome public.</title>
        <authorList>
            <person name="Liu C."/>
            <person name="Sun Q."/>
        </authorList>
    </citation>
    <scope>NUCLEOTIDE SEQUENCE [LARGE SCALE GENOMIC DNA]</scope>
    <source>
        <strain evidence="3 4">BX17</strain>
    </source>
</reference>
<name>A0A8I0AHH8_9FIRM</name>
<evidence type="ECO:0000313" key="3">
    <source>
        <dbReference type="EMBL" id="MBC5650176.1"/>
    </source>
</evidence>
<accession>A0A8I0AHH8</accession>
<evidence type="ECO:0000259" key="2">
    <source>
        <dbReference type="Pfam" id="PF07670"/>
    </source>
</evidence>
<feature type="transmembrane region" description="Helical" evidence="1">
    <location>
        <begin position="45"/>
        <end position="68"/>
    </location>
</feature>
<feature type="domain" description="Nucleoside transporter/FeoB GTPase Gate" evidence="2">
    <location>
        <begin position="47"/>
        <end position="145"/>
    </location>
</feature>
<feature type="transmembrane region" description="Helical" evidence="1">
    <location>
        <begin position="153"/>
        <end position="171"/>
    </location>
</feature>
<dbReference type="EMBL" id="JACOOT010000008">
    <property type="protein sequence ID" value="MBC5650176.1"/>
    <property type="molecule type" value="Genomic_DNA"/>
</dbReference>
<dbReference type="RefSeq" id="WP_186900912.1">
    <property type="nucleotide sequence ID" value="NZ_JACOOT010000008.1"/>
</dbReference>
<dbReference type="InterPro" id="IPR052549">
    <property type="entry name" value="SpmB"/>
</dbReference>
<feature type="transmembrane region" description="Helical" evidence="1">
    <location>
        <begin position="6"/>
        <end position="25"/>
    </location>
</feature>
<feature type="transmembrane region" description="Helical" evidence="1">
    <location>
        <begin position="119"/>
        <end position="141"/>
    </location>
</feature>
<dbReference type="AlphaFoldDB" id="A0A8I0AHH8"/>
<sequence>MKFMLYLSDLMIPFLLFGIIGFGLLSKRDVYQDFLDGAREGLKTIASICPTLIGLMIAVGVLRASGLLKYMGDLLGKILSPLGIPGDIVPLALVRLFSSSAAASLLLDIFKEHGTESTIGFMAAIILSATESVFYCMSVYFGMTKVKKTRFTLPGALLATVVGIMAAILIVN</sequence>
<keyword evidence="1" id="KW-1133">Transmembrane helix</keyword>
<dbReference type="GO" id="GO:0005886">
    <property type="term" value="C:plasma membrane"/>
    <property type="evidence" value="ECO:0007669"/>
    <property type="project" value="TreeGrafter"/>
</dbReference>
<evidence type="ECO:0000256" key="1">
    <source>
        <dbReference type="SAM" id="Phobius"/>
    </source>
</evidence>
<comment type="caution">
    <text evidence="3">The sequence shown here is derived from an EMBL/GenBank/DDBJ whole genome shotgun (WGS) entry which is preliminary data.</text>
</comment>
<proteinExistence type="predicted"/>
<keyword evidence="1" id="KW-0472">Membrane</keyword>
<dbReference type="Pfam" id="PF07670">
    <property type="entry name" value="Gate"/>
    <property type="match status" value="1"/>
</dbReference>
<dbReference type="PANTHER" id="PTHR35793:SF2">
    <property type="entry name" value="INNER MEMBRANE PROTEIN YJIG"/>
    <property type="match status" value="1"/>
</dbReference>
<organism evidence="3 4">
    <name type="scientific">Blautia segnis</name>
    <dbReference type="NCBI Taxonomy" id="2763030"/>
    <lineage>
        <taxon>Bacteria</taxon>
        <taxon>Bacillati</taxon>
        <taxon>Bacillota</taxon>
        <taxon>Clostridia</taxon>
        <taxon>Lachnospirales</taxon>
        <taxon>Lachnospiraceae</taxon>
        <taxon>Blautia</taxon>
    </lineage>
</organism>
<dbReference type="InterPro" id="IPR011642">
    <property type="entry name" value="Gate_dom"/>
</dbReference>
<gene>
    <name evidence="3" type="ORF">H8S54_03305</name>
</gene>